<dbReference type="InterPro" id="IPR010255">
    <property type="entry name" value="Haem_peroxidase_sf"/>
</dbReference>
<dbReference type="Gene3D" id="2.160.20.160">
    <property type="match status" value="1"/>
</dbReference>
<gene>
    <name evidence="5" type="ORF">SBP02_08470</name>
</gene>
<dbReference type="InterPro" id="IPR018511">
    <property type="entry name" value="Hemolysin-typ_Ca-bd_CS"/>
</dbReference>
<dbReference type="Gene3D" id="2.60.40.2700">
    <property type="match status" value="1"/>
</dbReference>
<protein>
    <submittedName>
        <fullName evidence="5">Peroxidase family protein</fullName>
    </submittedName>
</protein>
<evidence type="ECO:0000313" key="6">
    <source>
        <dbReference type="Proteomes" id="UP001305928"/>
    </source>
</evidence>
<dbReference type="Pfam" id="PF03098">
    <property type="entry name" value="An_peroxidase"/>
    <property type="match status" value="4"/>
</dbReference>
<dbReference type="Gene3D" id="1.10.640.10">
    <property type="entry name" value="Haem peroxidase domain superfamily, animal type"/>
    <property type="match status" value="2"/>
</dbReference>
<evidence type="ECO:0000256" key="4">
    <source>
        <dbReference type="ARBA" id="ARBA00023180"/>
    </source>
</evidence>
<keyword evidence="5" id="KW-0560">Oxidoreductase</keyword>
<evidence type="ECO:0000313" key="5">
    <source>
        <dbReference type="EMBL" id="WPC06764.1"/>
    </source>
</evidence>
<dbReference type="Pfam" id="PF00353">
    <property type="entry name" value="HemolysinCabind"/>
    <property type="match status" value="14"/>
</dbReference>
<organism evidence="5 6">
    <name type="scientific">Pseudomonas benzenivorans</name>
    <dbReference type="NCBI Taxonomy" id="556533"/>
    <lineage>
        <taxon>Bacteria</taxon>
        <taxon>Pseudomonadati</taxon>
        <taxon>Pseudomonadota</taxon>
        <taxon>Gammaproteobacteria</taxon>
        <taxon>Pseudomonadales</taxon>
        <taxon>Pseudomonadaceae</taxon>
        <taxon>Pseudomonas</taxon>
    </lineage>
</organism>
<evidence type="ECO:0000256" key="2">
    <source>
        <dbReference type="ARBA" id="ARBA00022525"/>
    </source>
</evidence>
<dbReference type="InterPro" id="IPR011049">
    <property type="entry name" value="Serralysin-like_metalloprot_C"/>
</dbReference>
<keyword evidence="3" id="KW-0106">Calcium</keyword>
<evidence type="ECO:0000256" key="3">
    <source>
        <dbReference type="ARBA" id="ARBA00022837"/>
    </source>
</evidence>
<proteinExistence type="predicted"/>
<dbReference type="RefSeq" id="WP_318645942.1">
    <property type="nucleotide sequence ID" value="NZ_CP137892.1"/>
</dbReference>
<dbReference type="PANTHER" id="PTHR11475:SF4">
    <property type="entry name" value="CHORION PEROXIDASE"/>
    <property type="match status" value="1"/>
</dbReference>
<keyword evidence="5" id="KW-0575">Peroxidase</keyword>
<dbReference type="PANTHER" id="PTHR11475">
    <property type="entry name" value="OXIDASE/PEROXIDASE"/>
    <property type="match status" value="1"/>
</dbReference>
<dbReference type="SUPFAM" id="SSF48113">
    <property type="entry name" value="Heme-dependent peroxidases"/>
    <property type="match status" value="2"/>
</dbReference>
<keyword evidence="4" id="KW-0325">Glycoprotein</keyword>
<comment type="subcellular location">
    <subcellularLocation>
        <location evidence="1">Secreted</location>
    </subcellularLocation>
</comment>
<dbReference type="PROSITE" id="PS50292">
    <property type="entry name" value="PEROXIDASE_3"/>
    <property type="match status" value="2"/>
</dbReference>
<dbReference type="EMBL" id="CP137892">
    <property type="protein sequence ID" value="WPC06764.1"/>
    <property type="molecule type" value="Genomic_DNA"/>
</dbReference>
<dbReference type="InterPro" id="IPR019791">
    <property type="entry name" value="Haem_peroxidase_animal"/>
</dbReference>
<keyword evidence="6" id="KW-1185">Reference proteome</keyword>
<accession>A0ABZ0Q011</accession>
<keyword evidence="2" id="KW-0964">Secreted</keyword>
<sequence>MANFIKSDLEFILQQILIAEANANGEDLLSLLPNTLVPFGLRTVDGSNNNLLAGQSEFGAADNLFPRMLDPVFRPAEMGTSYAQTSGMVIDSQPRTISNLIVDQTISNPAAVQAFVDAEMGILADGSQVDGGGVPFPVGTLLDLEGNAIPEGQPLFIPNTAPDEGLSAPFNNWFIFFGQFFDHGLDLVQKGGSGLVFMPLQPDDPLITHGPDGIAGSGDELTDPAMQFMVLSRATNQPGPDGILGTADDVHEHLNQTSPFVDQNQTYSSHPSHQVFLRAYELDASGKPVSTGRLINNRDLGPDGIFGTADDGPGTGMATWAVVKAQARALLGIDLTDDNVTNIPLLATDAYGKFIPGPNGFPQVVMLGPDGIPGTADDFLMEGNPAAPISLAGAVLTGQAFLVDIAHAANPIDSQSGAMLAADSDSAVGLSEPGTYDNELLDAHFITGDGRVNENIGLTAVHHVFHSEHNRLVELTKEVAVEAAVAGDLAFLNQWLLTPVAAVPADLSTLVWNGERLFQAAKFGTEMQYQHLVFEEFARKVQPQVDEFLAPDGFDVTIDPSIVAEFAHTVYRFGHSMLTETVNRLDPNFASSDLGLIEAFLNPLAFNQLGGVTVTAEQAAGALVRGLTRQAGNEVDEFVTGALRNNLLGLPLDLPAINIARGRDAGVPSLNAARRSFYEATADSQLKPYTSWVDLLGNLKHELSLINFIAAYGTHATITSATTLEAKRAAAMELVFGVDENGDSVVAADRLDFLHGTGDWASGADGVTITGVDDIDFWVGGLAEKQMPFGGLLGSTFNFVFETQMEALQSGDRFYYLGRLAGLNFLTEMEDNSFAKLVMRHTDALHLPADIFSTPGLILEADQSRQFNEGLGNADPVGEDPLIPLVMRDDPGTEAVEANYLHYTGDEHVVLGGTDGDDTLISSIGDDTLWGDAGNDRLEGGDGNDVIEGGDGDDIITDMGGDDVLKGNDGNDVIQGGNGENLILGGHGKDFIITGEDMSETFAGPGDDFIYGAPLNLPTFGNEGNDWIELGTSDGAGGDNFDPLEASTILGHDVFITGGGFDEVEGEGGDDIMIGSDGEDHFGGGGGFDWVGYKFDRFGVSVDMLVNDLIEPPVAASNQGILDRFASVEGLFGSDFGDILRGDHADATVIDADGPLNSTLNAAGIALIDGLQAFLDDMLAPGTTSFSGGNIILGGGGSDIIEGRGGDDLIDGERTLNVRISVRENLDGTGAEIASFDSMKPMIPLMLNGTYNPGQLVIVRELLFDPDNSFDTAVFTGNFSSLDPDLGIVLEDYVITRDDNGTPGDFSDDVFTVTDTFLDGDGVDRLRGIERLQFNDIAFVRDDVTGEFVEQIAGTQQFGNFSPDGLVQIGGVVQVGQLLTASVAGVTDQDNAGGTLDGRPITYVWQVDTFGDGVFEDIVAMGGGNPATQIGNTFRVTPDLEGLALRVKVIYQDDLGTSELVFSAGTAPVAAGIFPTPAAIPAESPTVSPGGGLHLIRSDLQFILEQIFISERHAAGEDLLSLLPNSRVPFGLRTVDGSFNNLVQGQSGFGATDETFPFLLPQNFRDDQDGDSFGPVTNTNYASTTDVADADPRIISNLIADQTITNPSAVQAFLDAGLGTQMLDAVTGEPLFNADGTPRILDLDGVEIPRGQTLTIPNTAPDEGLSAPFNAWFIFFGQFFDHGLDLVQKGGNGNVFVPLQPDDPLITHGADGIAGTGDELTNPAQQFMLLSRATNVDVQPGPDGVLGTSDDIHTHNNQTSPFVDQNQTYASHPAHQVFLRAYELNGANQPMATGELITNRDVGGDGIFGTADDMAIGGMATWAVVKAQARDILGIDLSDYDALNVPLVAVDPYGNYIPGPNGRVQLVIDLGPDGLLGTADDVTVEGDPAAPVSPAAVGALRTGHSFLVDIAHEANPFDAQTGAPLLADSDDAVGLSNGVDPVTGDPISTNGFFDNELLEAHYMAGDGRVNENIALTSVHHVFHAEHNRVVAHTKDVVLASNDVDFINNWLLTPIAALPTTQGEIDALDWNGERLFHVAKFTTEMEYQHLVFEEFARKIQPQVDVFLGEGQGYDGDINPAIVAEFAHAVYRFGHTMLLDTVDRLDPNFASSEIGLIQAFLNPLEFDQNGTLTPEQAAGAIARGVTRQAGNEIDNFVTEALRNNLLGLPLDLAAINITRARDTGAPSLNAARRDFWENTGDSQLSPYTSWFDFSLNMRHPSSLVNFIAAYGTHAELLAADVDTLAEKRAVAAALVLGGSAVINAGELDERTFVADDVDRVAFLNSTGIYAMVNGVTTTGVDDIDLWVGGLAERQMPFGGMLGSTFNFVFENQLEKLQNGDRFYYLERTAGLNFLSELENNSFARMIMANTDATHLPGDVFSTPGFILEVDQSRQFTGLNEAGADGIQGTADDEIGVDGIAGNSDPLGESLLIPDVVRDNPDTPGADSNYLRYNGDEHIVLGGTAGDDILISSLGDDTLHGDEGNDRLEGGDGNDIVLGGAGDDILTDQGGEDNIQGGDGHDAIHGGNSIDLILGGFGNDFIVTGEDGDESFGGPGNDFILGDIADEFVFGNEGDDWLELGMADGSSGDNFDVRGLDATIGNDVFIGGGSIDRMGGEGGDDIMMGNGGPTDRYLGGSGFDWALFRDNPAGAYVDMRLRAFNEAILPLSNGSALARFESMEGLSGSAHSDILLGDDFDAGMIAASGFTGSVLTNIALVDGLQGFLDAMLGTPTVPTVTSFGAGNIILGGDGSDLLQGNGGDDLIDGDLWMNVRISVRENSDGSGAEIRSANSMTELVDDVFAGLINPGQLVIVREILPGDGGFNFDTAMYSGPLANYNIVENGDGTFTVEDLGGDLIVGGEIGPDGIDTLRNIERLQFNDQAVVLVPGLNAEPVGLASINDNNPEVGSLLSANLDTVTDADNPGIGRVTGPVNYQWQADFSGTGVFEDIVAATPIGDVRAFGQTFRVTADLAGLSLRVQAVYQDANGVLETVFSAVTDPVAAVSVNDAPVGTMLISDTTPNVGQLLTATRAFTDPDGPANPVLSYQWQSGTGGVFNNIAGATSATFTPPLALTGQQLRVVVSYTDDLGTMETVTSVATSAVVNLITGTAGDNVMTGTAMDDEIQGLGGNDTLNGLGGNDVLDGGAGDDVLNGGLGDDTLIGGVGNDTLVGGSGNDTMTGGAGNDIYAVTEVGDVVVELAGGGTDTVWTSLASYTLGANVENLTYSGSGNFTGTGNALSNIIRGGIGNDTIVGGAGADTMVGGAGNDIYAVTDVGDVVVELAGGGTDTVWTSLSSYTLGANVENLTYSGSGNFTGTGNALANIIRGGIGNDTIVGGAGADTMVGGAGNDIYAVTDVGDVVVELAGGGTDTVWTSLSSYTLSANVENLTYSGSGNFTGTGNALANIIRGGIGNDSIVGGAGADTMVGGAGNDIYAVTDVGDVVVELAGGGTDTVWTSLASYTLGANVENLAFGGSGNFMGTGNAQNNFIVGGAGNDTLTGGAGNDMLVGGLGNDTFVFGAGFGNDRIQDFDANPVGGQDLLNIAALGVTAANFAANVTIADVGADTLVSVGGGSIRLVGINDATTITQADFILAV</sequence>
<dbReference type="InterPro" id="IPR037120">
    <property type="entry name" value="Haem_peroxidase_sf_animal"/>
</dbReference>
<evidence type="ECO:0000256" key="1">
    <source>
        <dbReference type="ARBA" id="ARBA00004613"/>
    </source>
</evidence>
<dbReference type="PROSITE" id="PS00330">
    <property type="entry name" value="HEMOLYSIN_CALCIUM"/>
    <property type="match status" value="8"/>
</dbReference>
<dbReference type="InterPro" id="IPR001343">
    <property type="entry name" value="Hemolysn_Ca-bd"/>
</dbReference>
<dbReference type="GO" id="GO:0004601">
    <property type="term" value="F:peroxidase activity"/>
    <property type="evidence" value="ECO:0007669"/>
    <property type="project" value="UniProtKB-KW"/>
</dbReference>
<dbReference type="SUPFAM" id="SSF51120">
    <property type="entry name" value="beta-Roll"/>
    <property type="match status" value="5"/>
</dbReference>
<dbReference type="CDD" id="cd09821">
    <property type="entry name" value="An_peroxidase_bacterial_2"/>
    <property type="match status" value="2"/>
</dbReference>
<dbReference type="Gene3D" id="2.150.10.10">
    <property type="entry name" value="Serralysin-like metalloprotease, C-terminal"/>
    <property type="match status" value="4"/>
</dbReference>
<reference evidence="5 6" key="1">
    <citation type="submission" date="2023-11" db="EMBL/GenBank/DDBJ databases">
        <title>Complete genome of Pseudomonas benzenivorans BA3361.</title>
        <authorList>
            <person name="Shin S.Y."/>
            <person name="Song J."/>
            <person name="Kang H."/>
        </authorList>
    </citation>
    <scope>NUCLEOTIDE SEQUENCE [LARGE SCALE GENOMIC DNA]</scope>
    <source>
        <strain evidence="5 6">HNIBRBA3361</strain>
    </source>
</reference>
<dbReference type="Proteomes" id="UP001305928">
    <property type="component" value="Chromosome"/>
</dbReference>
<name>A0ABZ0Q011_9PSED</name>